<evidence type="ECO:0000313" key="1">
    <source>
        <dbReference type="EMBL" id="MBP1905156.1"/>
    </source>
</evidence>
<gene>
    <name evidence="1" type="ORF">J2Z32_001784</name>
</gene>
<dbReference type="EMBL" id="JAGGKG010000007">
    <property type="protein sequence ID" value="MBP1905156.1"/>
    <property type="molecule type" value="Genomic_DNA"/>
</dbReference>
<accession>A0ABS4FRF1</accession>
<sequence length="54" mass="6257">MFILRMDYTNFSNSEPQQIRPSLHLNNLNTNRLTLIPLTLEITKSLLSGKSLRL</sequence>
<keyword evidence="2" id="KW-1185">Reference proteome</keyword>
<dbReference type="Proteomes" id="UP001519272">
    <property type="component" value="Unassembled WGS sequence"/>
</dbReference>
<proteinExistence type="predicted"/>
<comment type="caution">
    <text evidence="1">The sequence shown here is derived from an EMBL/GenBank/DDBJ whole genome shotgun (WGS) entry which is preliminary data.</text>
</comment>
<evidence type="ECO:0000313" key="2">
    <source>
        <dbReference type="Proteomes" id="UP001519272"/>
    </source>
</evidence>
<reference evidence="1 2" key="1">
    <citation type="submission" date="2021-03" db="EMBL/GenBank/DDBJ databases">
        <title>Genomic Encyclopedia of Type Strains, Phase IV (KMG-IV): sequencing the most valuable type-strain genomes for metagenomic binning, comparative biology and taxonomic classification.</title>
        <authorList>
            <person name="Goeker M."/>
        </authorList>
    </citation>
    <scope>NUCLEOTIDE SEQUENCE [LARGE SCALE GENOMIC DNA]</scope>
    <source>
        <strain evidence="1 2">DSM 14349</strain>
    </source>
</reference>
<protein>
    <submittedName>
        <fullName evidence="1">Uncharacterized protein</fullName>
    </submittedName>
</protein>
<name>A0ABS4FRF1_9BACL</name>
<organism evidence="1 2">
    <name type="scientific">Paenibacillus turicensis</name>
    <dbReference type="NCBI Taxonomy" id="160487"/>
    <lineage>
        <taxon>Bacteria</taxon>
        <taxon>Bacillati</taxon>
        <taxon>Bacillota</taxon>
        <taxon>Bacilli</taxon>
        <taxon>Bacillales</taxon>
        <taxon>Paenibacillaceae</taxon>
        <taxon>Paenibacillus</taxon>
    </lineage>
</organism>